<evidence type="ECO:0000313" key="7">
    <source>
        <dbReference type="EnsemblPlants" id="OB12G23880.1"/>
    </source>
</evidence>
<evidence type="ECO:0000256" key="1">
    <source>
        <dbReference type="ARBA" id="ARBA00022723"/>
    </source>
</evidence>
<feature type="compositionally biased region" description="Polar residues" evidence="5">
    <location>
        <begin position="42"/>
        <end position="54"/>
    </location>
</feature>
<keyword evidence="2 4" id="KW-0863">Zinc-finger</keyword>
<evidence type="ECO:0000256" key="4">
    <source>
        <dbReference type="PROSITE-ProRule" id="PRU00175"/>
    </source>
</evidence>
<dbReference type="InterPro" id="IPR013083">
    <property type="entry name" value="Znf_RING/FYVE/PHD"/>
</dbReference>
<evidence type="ECO:0000256" key="3">
    <source>
        <dbReference type="ARBA" id="ARBA00022833"/>
    </source>
</evidence>
<protein>
    <recommendedName>
        <fullName evidence="6">RING-type domain-containing protein</fullName>
    </recommendedName>
</protein>
<dbReference type="GO" id="GO:0006511">
    <property type="term" value="P:ubiquitin-dependent protein catabolic process"/>
    <property type="evidence" value="ECO:0007669"/>
    <property type="project" value="TreeGrafter"/>
</dbReference>
<dbReference type="OMA" id="LITHCSE"/>
<dbReference type="SMART" id="SM00184">
    <property type="entry name" value="RING"/>
    <property type="match status" value="1"/>
</dbReference>
<dbReference type="PANTHER" id="PTHR45931:SF5">
    <property type="entry name" value="RING-TYPE DOMAIN-CONTAINING PROTEIN"/>
    <property type="match status" value="1"/>
</dbReference>
<dbReference type="GO" id="GO:0061630">
    <property type="term" value="F:ubiquitin protein ligase activity"/>
    <property type="evidence" value="ECO:0007669"/>
    <property type="project" value="TreeGrafter"/>
</dbReference>
<organism evidence="7">
    <name type="scientific">Oryza brachyantha</name>
    <name type="common">malo sina</name>
    <dbReference type="NCBI Taxonomy" id="4533"/>
    <lineage>
        <taxon>Eukaryota</taxon>
        <taxon>Viridiplantae</taxon>
        <taxon>Streptophyta</taxon>
        <taxon>Embryophyta</taxon>
        <taxon>Tracheophyta</taxon>
        <taxon>Spermatophyta</taxon>
        <taxon>Magnoliopsida</taxon>
        <taxon>Liliopsida</taxon>
        <taxon>Poales</taxon>
        <taxon>Poaceae</taxon>
        <taxon>BOP clade</taxon>
        <taxon>Oryzoideae</taxon>
        <taxon>Oryzeae</taxon>
        <taxon>Oryzinae</taxon>
        <taxon>Oryza</taxon>
    </lineage>
</organism>
<dbReference type="HOGENOM" id="CLU_066967_0_1_1"/>
<name>J3NEI0_ORYBR</name>
<dbReference type="Pfam" id="PF13639">
    <property type="entry name" value="zf-RING_2"/>
    <property type="match status" value="1"/>
</dbReference>
<reference evidence="7" key="1">
    <citation type="journal article" date="2013" name="Nat. Commun.">
        <title>Whole-genome sequencing of Oryza brachyantha reveals mechanisms underlying Oryza genome evolution.</title>
        <authorList>
            <person name="Chen J."/>
            <person name="Huang Q."/>
            <person name="Gao D."/>
            <person name="Wang J."/>
            <person name="Lang Y."/>
            <person name="Liu T."/>
            <person name="Li B."/>
            <person name="Bai Z."/>
            <person name="Luis Goicoechea J."/>
            <person name="Liang C."/>
            <person name="Chen C."/>
            <person name="Zhang W."/>
            <person name="Sun S."/>
            <person name="Liao Y."/>
            <person name="Zhang X."/>
            <person name="Yang L."/>
            <person name="Song C."/>
            <person name="Wang M."/>
            <person name="Shi J."/>
            <person name="Liu G."/>
            <person name="Liu J."/>
            <person name="Zhou H."/>
            <person name="Zhou W."/>
            <person name="Yu Q."/>
            <person name="An N."/>
            <person name="Chen Y."/>
            <person name="Cai Q."/>
            <person name="Wang B."/>
            <person name="Liu B."/>
            <person name="Min J."/>
            <person name="Huang Y."/>
            <person name="Wu H."/>
            <person name="Li Z."/>
            <person name="Zhang Y."/>
            <person name="Yin Y."/>
            <person name="Song W."/>
            <person name="Jiang J."/>
            <person name="Jackson S.A."/>
            <person name="Wing R.A."/>
            <person name="Wang J."/>
            <person name="Chen M."/>
        </authorList>
    </citation>
    <scope>NUCLEOTIDE SEQUENCE [LARGE SCALE GENOMIC DNA]</scope>
    <source>
        <strain evidence="7">cv. IRGC 101232</strain>
    </source>
</reference>
<dbReference type="SMART" id="SM01197">
    <property type="entry name" value="FANCL_C"/>
    <property type="match status" value="1"/>
</dbReference>
<dbReference type="PROSITE" id="PS50089">
    <property type="entry name" value="ZF_RING_2"/>
    <property type="match status" value="1"/>
</dbReference>
<accession>J3NEI0</accession>
<keyword evidence="1" id="KW-0479">Metal-binding</keyword>
<evidence type="ECO:0000256" key="5">
    <source>
        <dbReference type="SAM" id="MobiDB-lite"/>
    </source>
</evidence>
<dbReference type="GO" id="GO:0008270">
    <property type="term" value="F:zinc ion binding"/>
    <property type="evidence" value="ECO:0007669"/>
    <property type="project" value="UniProtKB-KW"/>
</dbReference>
<feature type="region of interest" description="Disordered" evidence="5">
    <location>
        <begin position="22"/>
        <end position="61"/>
    </location>
</feature>
<sequence length="225" mass="24226">MGLVVFCSSRNIKEFAGVMDNSGNKRDTAKRVTSAGNIIEQAGSTGSNSRLNRSVSDHGRLPDSVQQARERLLQRLNSVDLSGRRQNTSSSETIRAGVAPGVSTTSDSIFGSLTSCFHADVTIAPCKLQASTAESFNIEDEHTLITHCSEPAATQEEVASCKGTDGDELAGPSVECSICLERCGDADGLIELRCKHIFHSACLEQWLRSRSDCPYCRARVLLTAE</sequence>
<dbReference type="Proteomes" id="UP000006038">
    <property type="component" value="Chromosome 12"/>
</dbReference>
<dbReference type="SUPFAM" id="SSF57850">
    <property type="entry name" value="RING/U-box"/>
    <property type="match status" value="1"/>
</dbReference>
<evidence type="ECO:0000313" key="8">
    <source>
        <dbReference type="Proteomes" id="UP000006038"/>
    </source>
</evidence>
<evidence type="ECO:0000259" key="6">
    <source>
        <dbReference type="PROSITE" id="PS50089"/>
    </source>
</evidence>
<dbReference type="EnsemblPlants" id="OB12G23880.1">
    <property type="protein sequence ID" value="OB12G23880.1"/>
    <property type="gene ID" value="OB12G23880"/>
</dbReference>
<proteinExistence type="predicted"/>
<dbReference type="GO" id="GO:0005634">
    <property type="term" value="C:nucleus"/>
    <property type="evidence" value="ECO:0007669"/>
    <property type="project" value="TreeGrafter"/>
</dbReference>
<reference evidence="7" key="2">
    <citation type="submission" date="2013-04" db="UniProtKB">
        <authorList>
            <consortium name="EnsemblPlants"/>
        </authorList>
    </citation>
    <scope>IDENTIFICATION</scope>
</reference>
<dbReference type="eggNOG" id="KOG0800">
    <property type="taxonomic scope" value="Eukaryota"/>
</dbReference>
<dbReference type="InterPro" id="IPR051834">
    <property type="entry name" value="RING_finger_E3_ligase"/>
</dbReference>
<dbReference type="InterPro" id="IPR001841">
    <property type="entry name" value="Znf_RING"/>
</dbReference>
<dbReference type="Gramene" id="OB12G23880.1">
    <property type="protein sequence ID" value="OB12G23880.1"/>
    <property type="gene ID" value="OB12G23880"/>
</dbReference>
<dbReference type="AlphaFoldDB" id="J3NEI0"/>
<dbReference type="Gene3D" id="3.30.40.10">
    <property type="entry name" value="Zinc/RING finger domain, C3HC4 (zinc finger)"/>
    <property type="match status" value="1"/>
</dbReference>
<keyword evidence="8" id="KW-1185">Reference proteome</keyword>
<evidence type="ECO:0000256" key="2">
    <source>
        <dbReference type="ARBA" id="ARBA00022771"/>
    </source>
</evidence>
<dbReference type="PANTHER" id="PTHR45931">
    <property type="entry name" value="SI:CH211-59O9.10"/>
    <property type="match status" value="1"/>
</dbReference>
<keyword evidence="3" id="KW-0862">Zinc</keyword>
<feature type="domain" description="RING-type" evidence="6">
    <location>
        <begin position="176"/>
        <end position="217"/>
    </location>
</feature>